<gene>
    <name evidence="6" type="ORF">COT77_03345</name>
</gene>
<keyword evidence="4 5" id="KW-0472">Membrane</keyword>
<dbReference type="Pfam" id="PF01988">
    <property type="entry name" value="VIT1"/>
    <property type="match status" value="1"/>
</dbReference>
<feature type="transmembrane region" description="Helical" evidence="5">
    <location>
        <begin position="78"/>
        <end position="103"/>
    </location>
</feature>
<dbReference type="GO" id="GO:0030026">
    <property type="term" value="P:intracellular manganese ion homeostasis"/>
    <property type="evidence" value="ECO:0007669"/>
    <property type="project" value="InterPro"/>
</dbReference>
<organism evidence="6 7">
    <name type="scientific">Candidatus Berkelbacteria bacterium CG10_big_fil_rev_8_21_14_0_10_41_12</name>
    <dbReference type="NCBI Taxonomy" id="1974513"/>
    <lineage>
        <taxon>Bacteria</taxon>
        <taxon>Candidatus Berkelbacteria</taxon>
    </lineage>
</organism>
<evidence type="ECO:0000256" key="1">
    <source>
        <dbReference type="ARBA" id="ARBA00004127"/>
    </source>
</evidence>
<keyword evidence="3 5" id="KW-1133">Transmembrane helix</keyword>
<evidence type="ECO:0000256" key="2">
    <source>
        <dbReference type="ARBA" id="ARBA00022692"/>
    </source>
</evidence>
<evidence type="ECO:0000256" key="4">
    <source>
        <dbReference type="ARBA" id="ARBA00023136"/>
    </source>
</evidence>
<comment type="subcellular location">
    <subcellularLocation>
        <location evidence="1">Endomembrane system</location>
        <topology evidence="1">Multi-pass membrane protein</topology>
    </subcellularLocation>
</comment>
<dbReference type="CDD" id="cd01059">
    <property type="entry name" value="CCC1_like"/>
    <property type="match status" value="1"/>
</dbReference>
<evidence type="ECO:0000256" key="3">
    <source>
        <dbReference type="ARBA" id="ARBA00022989"/>
    </source>
</evidence>
<feature type="transmembrane region" description="Helical" evidence="5">
    <location>
        <begin position="139"/>
        <end position="159"/>
    </location>
</feature>
<sequence length="160" mass="16529">MTNTLKYKNKSISQGIAFGTMDGVVNVLGIIAGLSLAGVDSRTIILGAIAAGFANAIANSSGFYVSEESILADKEVNIIKATIVAFLSSLVSALILSIPILLFLPLTGLLASVVLGLTILFILGIVFSSSKTSRTKLGIRYVIIGLFATVAGLLIGVLID</sequence>
<feature type="transmembrane region" description="Helical" evidence="5">
    <location>
        <begin position="44"/>
        <end position="66"/>
    </location>
</feature>
<accession>A0A2M6WW91</accession>
<comment type="caution">
    <text evidence="6">The sequence shown here is derived from an EMBL/GenBank/DDBJ whole genome shotgun (WGS) entry which is preliminary data.</text>
</comment>
<name>A0A2M6WW91_9BACT</name>
<feature type="transmembrane region" description="Helical" evidence="5">
    <location>
        <begin position="12"/>
        <end position="38"/>
    </location>
</feature>
<keyword evidence="2 5" id="KW-0812">Transmembrane</keyword>
<evidence type="ECO:0000313" key="7">
    <source>
        <dbReference type="Proteomes" id="UP000228596"/>
    </source>
</evidence>
<dbReference type="AlphaFoldDB" id="A0A2M6WW91"/>
<evidence type="ECO:0008006" key="8">
    <source>
        <dbReference type="Google" id="ProtNLM"/>
    </source>
</evidence>
<protein>
    <recommendedName>
        <fullName evidence="8">VIT family protein</fullName>
    </recommendedName>
</protein>
<feature type="transmembrane region" description="Helical" evidence="5">
    <location>
        <begin position="109"/>
        <end position="127"/>
    </location>
</feature>
<evidence type="ECO:0000256" key="5">
    <source>
        <dbReference type="SAM" id="Phobius"/>
    </source>
</evidence>
<evidence type="ECO:0000313" key="6">
    <source>
        <dbReference type="EMBL" id="PIT97074.1"/>
    </source>
</evidence>
<dbReference type="Proteomes" id="UP000228596">
    <property type="component" value="Unassembled WGS sequence"/>
</dbReference>
<dbReference type="EMBL" id="PEZV01000038">
    <property type="protein sequence ID" value="PIT97074.1"/>
    <property type="molecule type" value="Genomic_DNA"/>
</dbReference>
<dbReference type="GO" id="GO:0012505">
    <property type="term" value="C:endomembrane system"/>
    <property type="evidence" value="ECO:0007669"/>
    <property type="project" value="UniProtKB-SubCell"/>
</dbReference>
<dbReference type="GO" id="GO:0005384">
    <property type="term" value="F:manganese ion transmembrane transporter activity"/>
    <property type="evidence" value="ECO:0007669"/>
    <property type="project" value="InterPro"/>
</dbReference>
<proteinExistence type="predicted"/>
<dbReference type="InterPro" id="IPR008217">
    <property type="entry name" value="Ccc1_fam"/>
</dbReference>
<reference evidence="7" key="1">
    <citation type="submission" date="2017-09" db="EMBL/GenBank/DDBJ databases">
        <title>Depth-based differentiation of microbial function through sediment-hosted aquifers and enrichment of novel symbionts in the deep terrestrial subsurface.</title>
        <authorList>
            <person name="Probst A.J."/>
            <person name="Ladd B."/>
            <person name="Jarett J.K."/>
            <person name="Geller-Mcgrath D.E."/>
            <person name="Sieber C.M.K."/>
            <person name="Emerson J.B."/>
            <person name="Anantharaman K."/>
            <person name="Thomas B.C."/>
            <person name="Malmstrom R."/>
            <person name="Stieglmeier M."/>
            <person name="Klingl A."/>
            <person name="Woyke T."/>
            <person name="Ryan C.M."/>
            <person name="Banfield J.F."/>
        </authorList>
    </citation>
    <scope>NUCLEOTIDE SEQUENCE [LARGE SCALE GENOMIC DNA]</scope>
</reference>